<name>A0ABQ8VVB4_9AGAR</name>
<dbReference type="Proteomes" id="UP001150217">
    <property type="component" value="Unassembled WGS sequence"/>
</dbReference>
<feature type="region of interest" description="Disordered" evidence="1">
    <location>
        <begin position="1"/>
        <end position="32"/>
    </location>
</feature>
<dbReference type="InterPro" id="IPR012912">
    <property type="entry name" value="Plasmid_pRiA4b_Orf3-like"/>
</dbReference>
<sequence length="235" mass="27040">MSVASASLKRTQAQLSPRKGNTAKKSTQPRKGAYLTLPPPISSYVQLRIQLCRFEGVWRQVRVLTNYPFANIHTLIQYLFGWCGGHLHQAKVWADVEMYSGKYKAYHIKIKGRIGPFLDFLDPDNTHHLAEHYYFGRDRTLAEYDVRLNSSRKRNYSQDLGDQFVIVEDDQSTIGQVWNRQLTHNACRGKCLDKEIAIEYEYDLGGRPAEEEEDSDDEDELGGCIDEGRTLEDFT</sequence>
<dbReference type="Gene3D" id="3.10.290.30">
    <property type="entry name" value="MM3350-like"/>
    <property type="match status" value="1"/>
</dbReference>
<feature type="region of interest" description="Disordered" evidence="1">
    <location>
        <begin position="204"/>
        <end position="235"/>
    </location>
</feature>
<feature type="compositionally biased region" description="Basic and acidic residues" evidence="1">
    <location>
        <begin position="226"/>
        <end position="235"/>
    </location>
</feature>
<feature type="domain" description="Plasmid pRiA4b Orf3-like" evidence="2">
    <location>
        <begin position="45"/>
        <end position="163"/>
    </location>
</feature>
<organism evidence="3 4">
    <name type="scientific">Lentinula lateritia</name>
    <dbReference type="NCBI Taxonomy" id="40482"/>
    <lineage>
        <taxon>Eukaryota</taxon>
        <taxon>Fungi</taxon>
        <taxon>Dikarya</taxon>
        <taxon>Basidiomycota</taxon>
        <taxon>Agaricomycotina</taxon>
        <taxon>Agaricomycetes</taxon>
        <taxon>Agaricomycetidae</taxon>
        <taxon>Agaricales</taxon>
        <taxon>Marasmiineae</taxon>
        <taxon>Omphalotaceae</taxon>
        <taxon>Lentinula</taxon>
    </lineage>
</organism>
<dbReference type="InterPro" id="IPR024047">
    <property type="entry name" value="MM3350-like_sf"/>
</dbReference>
<gene>
    <name evidence="3" type="ORF">C8R41DRAFT_977630</name>
</gene>
<feature type="compositionally biased region" description="Polar residues" evidence="1">
    <location>
        <begin position="1"/>
        <end position="15"/>
    </location>
</feature>
<evidence type="ECO:0000256" key="1">
    <source>
        <dbReference type="SAM" id="MobiDB-lite"/>
    </source>
</evidence>
<protein>
    <recommendedName>
        <fullName evidence="2">Plasmid pRiA4b Orf3-like domain-containing protein</fullName>
    </recommendedName>
</protein>
<comment type="caution">
    <text evidence="3">The sequence shown here is derived from an EMBL/GenBank/DDBJ whole genome shotgun (WGS) entry which is preliminary data.</text>
</comment>
<evidence type="ECO:0000259" key="2">
    <source>
        <dbReference type="Pfam" id="PF07929"/>
    </source>
</evidence>
<dbReference type="EMBL" id="JANVFT010000006">
    <property type="protein sequence ID" value="KAJ4500316.1"/>
    <property type="molecule type" value="Genomic_DNA"/>
</dbReference>
<dbReference type="Pfam" id="PF07929">
    <property type="entry name" value="PRiA4_ORF3"/>
    <property type="match status" value="1"/>
</dbReference>
<evidence type="ECO:0000313" key="3">
    <source>
        <dbReference type="EMBL" id="KAJ4500316.1"/>
    </source>
</evidence>
<proteinExistence type="predicted"/>
<dbReference type="SUPFAM" id="SSF159941">
    <property type="entry name" value="MM3350-like"/>
    <property type="match status" value="1"/>
</dbReference>
<accession>A0ABQ8VVB4</accession>
<keyword evidence="4" id="KW-1185">Reference proteome</keyword>
<evidence type="ECO:0000313" key="4">
    <source>
        <dbReference type="Proteomes" id="UP001150217"/>
    </source>
</evidence>
<feature type="compositionally biased region" description="Acidic residues" evidence="1">
    <location>
        <begin position="210"/>
        <end position="221"/>
    </location>
</feature>
<reference evidence="3" key="1">
    <citation type="submission" date="2022-08" db="EMBL/GenBank/DDBJ databases">
        <title>A Global Phylogenomic Analysis of the Shiitake Genus Lentinula.</title>
        <authorList>
            <consortium name="DOE Joint Genome Institute"/>
            <person name="Sierra-Patev S."/>
            <person name="Min B."/>
            <person name="Naranjo-Ortiz M."/>
            <person name="Looney B."/>
            <person name="Konkel Z."/>
            <person name="Slot J.C."/>
            <person name="Sakamoto Y."/>
            <person name="Steenwyk J.L."/>
            <person name="Rokas A."/>
            <person name="Carro J."/>
            <person name="Camarero S."/>
            <person name="Ferreira P."/>
            <person name="Molpeceres G."/>
            <person name="Ruiz-Duenas F.J."/>
            <person name="Serrano A."/>
            <person name="Henrissat B."/>
            <person name="Drula E."/>
            <person name="Hughes K.W."/>
            <person name="Mata J.L."/>
            <person name="Ishikawa N.K."/>
            <person name="Vargas-Isla R."/>
            <person name="Ushijima S."/>
            <person name="Smith C.A."/>
            <person name="Ahrendt S."/>
            <person name="Andreopoulos W."/>
            <person name="He G."/>
            <person name="Labutti K."/>
            <person name="Lipzen A."/>
            <person name="Ng V."/>
            <person name="Riley R."/>
            <person name="Sandor L."/>
            <person name="Barry K."/>
            <person name="Martinez A.T."/>
            <person name="Xiao Y."/>
            <person name="Gibbons J.G."/>
            <person name="Terashima K."/>
            <person name="Grigoriev I.V."/>
            <person name="Hibbett D.S."/>
        </authorList>
    </citation>
    <scope>NUCLEOTIDE SEQUENCE</scope>
    <source>
        <strain evidence="3">RHP3577 ss4</strain>
    </source>
</reference>